<reference evidence="3" key="1">
    <citation type="submission" date="2019-08" db="EMBL/GenBank/DDBJ databases">
        <title>Reference gene set and small RNA set construction with multiple tissues from Davidia involucrata Baill.</title>
        <authorList>
            <person name="Yang H."/>
            <person name="Zhou C."/>
            <person name="Li G."/>
            <person name="Wang J."/>
            <person name="Gao P."/>
            <person name="Wang M."/>
            <person name="Wang R."/>
            <person name="Zhao Y."/>
        </authorList>
    </citation>
    <scope>NUCLEOTIDE SEQUENCE</scope>
    <source>
        <tissue evidence="3">Mixed with DoveR01_LX</tissue>
    </source>
</reference>
<dbReference type="InterPro" id="IPR006652">
    <property type="entry name" value="Kelch_1"/>
</dbReference>
<dbReference type="SUPFAM" id="SSF117281">
    <property type="entry name" value="Kelch motif"/>
    <property type="match status" value="1"/>
</dbReference>
<dbReference type="Gene3D" id="2.120.10.80">
    <property type="entry name" value="Kelch-type beta propeller"/>
    <property type="match status" value="1"/>
</dbReference>
<accession>A0A5B6ZIY8</accession>
<proteinExistence type="predicted"/>
<sequence length="471" mass="52748">MLTNSRHKKLLFGGNLSSGNLFFSEELKALKSEDVCSMSKGKERESEEERESLGNYGYSLTKKGGLNRDSSNGCCGSYGSPSPEKIRICETNSRSDQNCLGFSSSNSRVSGSSGVQPQDADYCYIPPLSYELEDLILARFPRSEYWKLCFVNKRYLSLLKSGELFKIRREIGVKDSSVFMLASGDGRWWEFDREFKSHRKLPVLPTDFCFAAGDKESFCAGTHLLVSGREIEGPVVWRYELAMNRWYKGPSMINPRCLFASATCGQFAFVAGGIGLVPNSEVYNTAEKYNPESKSWDRLPTMERRRKLCSGCYMDNKFYVIGGRNENGELTCGEFFDEDRNKWVLISDMLKGNPVLTSHSPPLVAVVNNELYSLEASSNQLKVYLKRSNTWKQLGPVPVRADFSSGWGVAFKSLGNELLVIGASSDSSASNCMAIYTCCPDPDAEELQWRPLDSSRNRLSHFILNCSVMVA</sequence>
<dbReference type="SMART" id="SM00612">
    <property type="entry name" value="Kelch"/>
    <property type="match status" value="3"/>
</dbReference>
<evidence type="ECO:0008006" key="4">
    <source>
        <dbReference type="Google" id="ProtNLM"/>
    </source>
</evidence>
<evidence type="ECO:0000256" key="1">
    <source>
        <dbReference type="ARBA" id="ARBA00022441"/>
    </source>
</evidence>
<dbReference type="AlphaFoldDB" id="A0A5B6ZIY8"/>
<dbReference type="GO" id="GO:0005829">
    <property type="term" value="C:cytosol"/>
    <property type="evidence" value="ECO:0007669"/>
    <property type="project" value="TreeGrafter"/>
</dbReference>
<evidence type="ECO:0000313" key="3">
    <source>
        <dbReference type="EMBL" id="MPA44330.1"/>
    </source>
</evidence>
<dbReference type="GO" id="GO:0005634">
    <property type="term" value="C:nucleus"/>
    <property type="evidence" value="ECO:0007669"/>
    <property type="project" value="UniProtKB-ARBA"/>
</dbReference>
<dbReference type="InterPro" id="IPR015915">
    <property type="entry name" value="Kelch-typ_b-propeller"/>
</dbReference>
<dbReference type="PANTHER" id="PTHR46122">
    <property type="entry name" value="GALACTOSE OXIDASE/KELCH REPEAT PROTEIN-RELATED"/>
    <property type="match status" value="1"/>
</dbReference>
<dbReference type="PANTHER" id="PTHR46122:SF5">
    <property type="entry name" value="F-BOX DOMAIN-CONTAINING PROTEIN"/>
    <property type="match status" value="1"/>
</dbReference>
<dbReference type="Pfam" id="PF01344">
    <property type="entry name" value="Kelch_1"/>
    <property type="match status" value="2"/>
</dbReference>
<name>A0A5B6ZIY8_DAVIN</name>
<dbReference type="EMBL" id="GHES01013771">
    <property type="protein sequence ID" value="MPA44330.1"/>
    <property type="molecule type" value="Transcribed_RNA"/>
</dbReference>
<keyword evidence="2" id="KW-0677">Repeat</keyword>
<dbReference type="InterPro" id="IPR052439">
    <property type="entry name" value="F-box/Kelch-repeat"/>
</dbReference>
<keyword evidence="1" id="KW-0880">Kelch repeat</keyword>
<organism evidence="3">
    <name type="scientific">Davidia involucrata</name>
    <name type="common">Dove tree</name>
    <dbReference type="NCBI Taxonomy" id="16924"/>
    <lineage>
        <taxon>Eukaryota</taxon>
        <taxon>Viridiplantae</taxon>
        <taxon>Streptophyta</taxon>
        <taxon>Embryophyta</taxon>
        <taxon>Tracheophyta</taxon>
        <taxon>Spermatophyta</taxon>
        <taxon>Magnoliopsida</taxon>
        <taxon>eudicotyledons</taxon>
        <taxon>Gunneridae</taxon>
        <taxon>Pentapetalae</taxon>
        <taxon>asterids</taxon>
        <taxon>Cornales</taxon>
        <taxon>Nyssaceae</taxon>
        <taxon>Davidia</taxon>
    </lineage>
</organism>
<evidence type="ECO:0000256" key="2">
    <source>
        <dbReference type="ARBA" id="ARBA00022737"/>
    </source>
</evidence>
<dbReference type="FunFam" id="2.120.10.80:FF:000007">
    <property type="entry name" value="F-box/kelch-repeat protein SKIP11"/>
    <property type="match status" value="1"/>
</dbReference>
<protein>
    <recommendedName>
        <fullName evidence="4">F-box domain-containing protein</fullName>
    </recommendedName>
</protein>
<gene>
    <name evidence="3" type="ORF">Din_013771</name>
</gene>